<keyword evidence="7" id="KW-0539">Nucleus</keyword>
<evidence type="ECO:0000256" key="1">
    <source>
        <dbReference type="ARBA" id="ARBA00004123"/>
    </source>
</evidence>
<dbReference type="PROSITE" id="PS50073">
    <property type="entry name" value="COPPER_FIST_2"/>
    <property type="match status" value="1"/>
</dbReference>
<dbReference type="SUPFAM" id="SSF57879">
    <property type="entry name" value="Zinc domain conserved in yeast copper-regulated transcription factors"/>
    <property type="match status" value="1"/>
</dbReference>
<dbReference type="GO" id="GO:0006879">
    <property type="term" value="P:intracellular iron ion homeostasis"/>
    <property type="evidence" value="ECO:0007669"/>
    <property type="project" value="TreeGrafter"/>
</dbReference>
<dbReference type="InterPro" id="IPR036395">
    <property type="entry name" value="Cu_fist_DNA-bd_dom_sf"/>
</dbReference>
<dbReference type="Gene3D" id="3.90.430.10">
    <property type="entry name" value="Copper fist DNA-binding domain"/>
    <property type="match status" value="1"/>
</dbReference>
<dbReference type="STRING" id="747725.A0A162YTV2"/>
<evidence type="ECO:0000256" key="2">
    <source>
        <dbReference type="ARBA" id="ARBA00022723"/>
    </source>
</evidence>
<dbReference type="GO" id="GO:0005634">
    <property type="term" value="C:nucleus"/>
    <property type="evidence" value="ECO:0007669"/>
    <property type="project" value="UniProtKB-SubCell"/>
</dbReference>
<keyword evidence="6" id="KW-0804">Transcription</keyword>
<evidence type="ECO:0000256" key="3">
    <source>
        <dbReference type="ARBA" id="ARBA00022833"/>
    </source>
</evidence>
<evidence type="ECO:0000256" key="7">
    <source>
        <dbReference type="ARBA" id="ARBA00023242"/>
    </source>
</evidence>
<proteinExistence type="predicted"/>
<keyword evidence="8" id="KW-0472">Membrane</keyword>
<evidence type="ECO:0000256" key="8">
    <source>
        <dbReference type="SAM" id="Phobius"/>
    </source>
</evidence>
<comment type="caution">
    <text evidence="10">The sequence shown here is derived from an EMBL/GenBank/DDBJ whole genome shotgun (WGS) entry which is preliminary data.</text>
</comment>
<evidence type="ECO:0000313" key="11">
    <source>
        <dbReference type="Proteomes" id="UP000077051"/>
    </source>
</evidence>
<evidence type="ECO:0000259" key="9">
    <source>
        <dbReference type="PROSITE" id="PS50073"/>
    </source>
</evidence>
<dbReference type="VEuPathDB" id="FungiDB:MUCCIDRAFT_146811"/>
<protein>
    <submittedName>
        <fullName evidence="10">Copper fist DNA-binding transcription factor</fullName>
    </submittedName>
</protein>
<dbReference type="PANTHER" id="PTHR28088">
    <property type="entry name" value="TRANSCRIPTIONAL ACTIVATOR HAA1-RELATED"/>
    <property type="match status" value="1"/>
</dbReference>
<keyword evidence="4" id="KW-0186">Copper</keyword>
<dbReference type="SMART" id="SM01090">
    <property type="entry name" value="Copper-fist"/>
    <property type="match status" value="1"/>
</dbReference>
<reference evidence="10 11" key="1">
    <citation type="submission" date="2015-06" db="EMBL/GenBank/DDBJ databases">
        <title>Expansion of signal transduction pathways in fungi by whole-genome duplication.</title>
        <authorList>
            <consortium name="DOE Joint Genome Institute"/>
            <person name="Corrochano L.M."/>
            <person name="Kuo A."/>
            <person name="Marcet-Houben M."/>
            <person name="Polaino S."/>
            <person name="Salamov A."/>
            <person name="Villalobos J.M."/>
            <person name="Alvarez M.I."/>
            <person name="Avalos J."/>
            <person name="Benito E.P."/>
            <person name="Benoit I."/>
            <person name="Burger G."/>
            <person name="Camino L.P."/>
            <person name="Canovas D."/>
            <person name="Cerda-Olmedo E."/>
            <person name="Cheng J.-F."/>
            <person name="Dominguez A."/>
            <person name="Elias M."/>
            <person name="Eslava A.P."/>
            <person name="Glaser F."/>
            <person name="Grimwood J."/>
            <person name="Gutierrez G."/>
            <person name="Heitman J."/>
            <person name="Henrissat B."/>
            <person name="Iturriaga E.A."/>
            <person name="Lang B.F."/>
            <person name="Lavin J.L."/>
            <person name="Lee S."/>
            <person name="Li W."/>
            <person name="Lindquist E."/>
            <person name="Lopez-Garcia S."/>
            <person name="Luque E.M."/>
            <person name="Marcos A.T."/>
            <person name="Martin J."/>
            <person name="Mccluskey K."/>
            <person name="Medina H.R."/>
            <person name="Miralles-Duran A."/>
            <person name="Miyazaki A."/>
            <person name="Munoz-Torres E."/>
            <person name="Oguiza J.A."/>
            <person name="Ohm R."/>
            <person name="Olmedo M."/>
            <person name="Orejas M."/>
            <person name="Ortiz-Castellanos L."/>
            <person name="Pisabarro A.G."/>
            <person name="Rodriguez-Romero J."/>
            <person name="Ruiz-Herrera J."/>
            <person name="Ruiz-Vazquez R."/>
            <person name="Sanz C."/>
            <person name="Schackwitz W."/>
            <person name="Schmutz J."/>
            <person name="Shahriari M."/>
            <person name="Shelest E."/>
            <person name="Silva-Franco F."/>
            <person name="Soanes D."/>
            <person name="Syed K."/>
            <person name="Tagua V.G."/>
            <person name="Talbot N.J."/>
            <person name="Thon M."/>
            <person name="De Vries R.P."/>
            <person name="Wiebenga A."/>
            <person name="Yadav J.S."/>
            <person name="Braun E.L."/>
            <person name="Baker S."/>
            <person name="Garre V."/>
            <person name="Horwitz B."/>
            <person name="Torres-Martinez S."/>
            <person name="Idnurm A."/>
            <person name="Herrera-Estrella A."/>
            <person name="Gabaldon T."/>
            <person name="Grigoriev I.V."/>
        </authorList>
    </citation>
    <scope>NUCLEOTIDE SEQUENCE [LARGE SCALE GENOMIC DNA]</scope>
    <source>
        <strain evidence="10 11">CBS 277.49</strain>
    </source>
</reference>
<dbReference type="GO" id="GO:0006878">
    <property type="term" value="P:intracellular copper ion homeostasis"/>
    <property type="evidence" value="ECO:0007669"/>
    <property type="project" value="TreeGrafter"/>
</dbReference>
<dbReference type="InterPro" id="IPR001083">
    <property type="entry name" value="Cu_fist_DNA-bd_dom"/>
</dbReference>
<keyword evidence="3" id="KW-0862">Zinc</keyword>
<evidence type="ECO:0000256" key="6">
    <source>
        <dbReference type="ARBA" id="ARBA00023163"/>
    </source>
</evidence>
<comment type="subcellular location">
    <subcellularLocation>
        <location evidence="1">Nucleus</location>
    </subcellularLocation>
</comment>
<dbReference type="GO" id="GO:0005507">
    <property type="term" value="F:copper ion binding"/>
    <property type="evidence" value="ECO:0007669"/>
    <property type="project" value="InterPro"/>
</dbReference>
<dbReference type="Proteomes" id="UP000077051">
    <property type="component" value="Unassembled WGS sequence"/>
</dbReference>
<dbReference type="Pfam" id="PF00649">
    <property type="entry name" value="Copper-fist"/>
    <property type="match status" value="1"/>
</dbReference>
<dbReference type="InterPro" id="IPR051763">
    <property type="entry name" value="Copper_Homeo_Regul"/>
</dbReference>
<feature type="transmembrane region" description="Helical" evidence="8">
    <location>
        <begin position="81"/>
        <end position="100"/>
    </location>
</feature>
<sequence length="110" mass="12965">GHRATHCKHTDRKLISIKKKGRPATQCKRCRELRVLRQLHVKCDCEDPSKHGERAIDIQLYSYSQIKVQVRQKRAAIAMPILAYLQVHDSIAFFFFFFSIHATDRLMWNL</sequence>
<keyword evidence="11" id="KW-1185">Reference proteome</keyword>
<evidence type="ECO:0000256" key="4">
    <source>
        <dbReference type="ARBA" id="ARBA00023008"/>
    </source>
</evidence>
<name>A0A162YTV2_MUCCL</name>
<evidence type="ECO:0000313" key="10">
    <source>
        <dbReference type="EMBL" id="OAD00617.1"/>
    </source>
</evidence>
<dbReference type="EMBL" id="AMYB01000007">
    <property type="protein sequence ID" value="OAD00617.1"/>
    <property type="molecule type" value="Genomic_DNA"/>
</dbReference>
<dbReference type="GO" id="GO:0000981">
    <property type="term" value="F:DNA-binding transcription factor activity, RNA polymerase II-specific"/>
    <property type="evidence" value="ECO:0007669"/>
    <property type="project" value="TreeGrafter"/>
</dbReference>
<keyword evidence="2" id="KW-0479">Metal-binding</keyword>
<keyword evidence="10" id="KW-0238">DNA-binding</keyword>
<organism evidence="10 11">
    <name type="scientific">Mucor lusitanicus CBS 277.49</name>
    <dbReference type="NCBI Taxonomy" id="747725"/>
    <lineage>
        <taxon>Eukaryota</taxon>
        <taxon>Fungi</taxon>
        <taxon>Fungi incertae sedis</taxon>
        <taxon>Mucoromycota</taxon>
        <taxon>Mucoromycotina</taxon>
        <taxon>Mucoromycetes</taxon>
        <taxon>Mucorales</taxon>
        <taxon>Mucorineae</taxon>
        <taxon>Mucoraceae</taxon>
        <taxon>Mucor</taxon>
    </lineage>
</organism>
<gene>
    <name evidence="10" type="ORF">MUCCIDRAFT_146811</name>
</gene>
<keyword evidence="8" id="KW-0812">Transmembrane</keyword>
<keyword evidence="8" id="KW-1133">Transmembrane helix</keyword>
<feature type="non-terminal residue" evidence="10">
    <location>
        <position position="1"/>
    </location>
</feature>
<dbReference type="AlphaFoldDB" id="A0A162YTV2"/>
<accession>A0A162YTV2</accession>
<dbReference type="GO" id="GO:0000978">
    <property type="term" value="F:RNA polymerase II cis-regulatory region sequence-specific DNA binding"/>
    <property type="evidence" value="ECO:0007669"/>
    <property type="project" value="TreeGrafter"/>
</dbReference>
<evidence type="ECO:0000256" key="5">
    <source>
        <dbReference type="ARBA" id="ARBA00023015"/>
    </source>
</evidence>
<feature type="domain" description="Copper-fist" evidence="9">
    <location>
        <begin position="1"/>
        <end position="24"/>
    </location>
</feature>
<dbReference type="OrthoDB" id="5600085at2759"/>
<dbReference type="PANTHER" id="PTHR28088:SF5">
    <property type="entry name" value="TRANSCRIPTIONAL ACTIVATOR HAA1-RELATED"/>
    <property type="match status" value="1"/>
</dbReference>
<keyword evidence="5" id="KW-0805">Transcription regulation</keyword>
<dbReference type="GO" id="GO:0045944">
    <property type="term" value="P:positive regulation of transcription by RNA polymerase II"/>
    <property type="evidence" value="ECO:0007669"/>
    <property type="project" value="TreeGrafter"/>
</dbReference>